<dbReference type="Pfam" id="PF03625">
    <property type="entry name" value="DUF302"/>
    <property type="match status" value="1"/>
</dbReference>
<sequence>MTFIRNILALLGVVAIGLAVWLGPALYKYKTAFDGFDDQAFDTYKGMMDRLAETGNGAAATVWKAKVAEGLTFEDVDQSIKQVAIDRNIRGVGELPLGDQVAAMKGTSWRKLNIYLYCNPLTAAKMIEHDLAYAAYLPCRVSLVEDETGQLWIYTLDMDMMIYGGKTLPPELLKEALEVKDIMQDILTRAAEGDF</sequence>
<dbReference type="OrthoDB" id="9783833at2"/>
<feature type="transmembrane region" description="Helical" evidence="1">
    <location>
        <begin position="7"/>
        <end position="27"/>
    </location>
</feature>
<dbReference type="SUPFAM" id="SSF103247">
    <property type="entry name" value="TT1751-like"/>
    <property type="match status" value="1"/>
</dbReference>
<evidence type="ECO:0000259" key="2">
    <source>
        <dbReference type="Pfam" id="PF03625"/>
    </source>
</evidence>
<gene>
    <name evidence="3" type="ORF">BAR1_17540</name>
</gene>
<dbReference type="EMBL" id="CP032125">
    <property type="protein sequence ID" value="AXX99576.1"/>
    <property type="molecule type" value="Genomic_DNA"/>
</dbReference>
<proteinExistence type="predicted"/>
<dbReference type="AlphaFoldDB" id="A0A347UL48"/>
<dbReference type="InterPro" id="IPR035923">
    <property type="entry name" value="TT1751-like_sf"/>
</dbReference>
<keyword evidence="1" id="KW-0472">Membrane</keyword>
<dbReference type="InterPro" id="IPR005180">
    <property type="entry name" value="DUF302"/>
</dbReference>
<accession>A0A347UL48</accession>
<dbReference type="CDD" id="cd14797">
    <property type="entry name" value="DUF302"/>
    <property type="match status" value="1"/>
</dbReference>
<evidence type="ECO:0000256" key="1">
    <source>
        <dbReference type="SAM" id="Phobius"/>
    </source>
</evidence>
<keyword evidence="1" id="KW-0812">Transmembrane</keyword>
<name>A0A347UL48_9RHOB</name>
<dbReference type="RefSeq" id="WP_118944227.1">
    <property type="nucleotide sequence ID" value="NZ_CP032125.1"/>
</dbReference>
<dbReference type="Gene3D" id="3.30.310.70">
    <property type="entry name" value="TT1751-like domain"/>
    <property type="match status" value="1"/>
</dbReference>
<dbReference type="Proteomes" id="UP000261704">
    <property type="component" value="Chromosome"/>
</dbReference>
<organism evidence="3 4">
    <name type="scientific">Profundibacter amoris</name>
    <dbReference type="NCBI Taxonomy" id="2171755"/>
    <lineage>
        <taxon>Bacteria</taxon>
        <taxon>Pseudomonadati</taxon>
        <taxon>Pseudomonadota</taxon>
        <taxon>Alphaproteobacteria</taxon>
        <taxon>Rhodobacterales</taxon>
        <taxon>Paracoccaceae</taxon>
        <taxon>Profundibacter</taxon>
    </lineage>
</organism>
<evidence type="ECO:0000313" key="4">
    <source>
        <dbReference type="Proteomes" id="UP000261704"/>
    </source>
</evidence>
<feature type="domain" description="DUF302" evidence="2">
    <location>
        <begin position="102"/>
        <end position="157"/>
    </location>
</feature>
<keyword evidence="1" id="KW-1133">Transmembrane helix</keyword>
<evidence type="ECO:0000313" key="3">
    <source>
        <dbReference type="EMBL" id="AXX99576.1"/>
    </source>
</evidence>
<protein>
    <submittedName>
        <fullName evidence="3">DUF302 domain-containing protein</fullName>
    </submittedName>
</protein>
<reference evidence="3 4" key="1">
    <citation type="submission" date="2018-09" db="EMBL/GenBank/DDBJ databases">
        <title>Profundibacter amoris BAR1 gen. nov., sp. nov., a new member of the Roseobacter clade isolated at Lokis Castle Vent Field on the Arctic Mid-Oceanic Ridge.</title>
        <authorList>
            <person name="Le Moine Bauer S."/>
            <person name="Sjoeberg A.G."/>
            <person name="L'Haridon S."/>
            <person name="Stokke R."/>
            <person name="Roalkvam I."/>
            <person name="Steen I.H."/>
            <person name="Dahle H."/>
        </authorList>
    </citation>
    <scope>NUCLEOTIDE SEQUENCE [LARGE SCALE GENOMIC DNA]</scope>
    <source>
        <strain evidence="3 4">BAR1</strain>
    </source>
</reference>
<keyword evidence="4" id="KW-1185">Reference proteome</keyword>
<dbReference type="KEGG" id="pamo:BAR1_17540"/>